<comment type="similarity">
    <text evidence="2 7">Belongs to the SHMT family.</text>
</comment>
<dbReference type="InterPro" id="IPR019798">
    <property type="entry name" value="Ser_HO-MeTrfase_PLP_BS"/>
</dbReference>
<keyword evidence="4 7" id="KW-0028">Amino-acid biosynthesis</keyword>
<dbReference type="SUPFAM" id="SSF53383">
    <property type="entry name" value="PLP-dependent transferases"/>
    <property type="match status" value="1"/>
</dbReference>
<evidence type="ECO:0000313" key="9">
    <source>
        <dbReference type="EMBL" id="MBD8498192.1"/>
    </source>
</evidence>
<evidence type="ECO:0000256" key="4">
    <source>
        <dbReference type="ARBA" id="ARBA00022605"/>
    </source>
</evidence>
<evidence type="ECO:0000256" key="2">
    <source>
        <dbReference type="ARBA" id="ARBA00006376"/>
    </source>
</evidence>
<reference evidence="9 10" key="1">
    <citation type="submission" date="2020-09" db="EMBL/GenBank/DDBJ databases">
        <title>Paenibacillus sp. CAU 1523 isolated from sand of Haeundae Beach.</title>
        <authorList>
            <person name="Kim W."/>
        </authorList>
    </citation>
    <scope>NUCLEOTIDE SEQUENCE [LARGE SCALE GENOMIC DNA]</scope>
    <source>
        <strain evidence="9 10">CAU 1523</strain>
    </source>
</reference>
<dbReference type="Gene3D" id="3.90.1150.10">
    <property type="entry name" value="Aspartate Aminotransferase, domain 1"/>
    <property type="match status" value="1"/>
</dbReference>
<feature type="binding site" evidence="7">
    <location>
        <position position="118"/>
    </location>
    <ligand>
        <name>(6S)-5,6,7,8-tetrahydrofolate</name>
        <dbReference type="ChEBI" id="CHEBI:57453"/>
    </ligand>
</feature>
<evidence type="ECO:0000259" key="8">
    <source>
        <dbReference type="Pfam" id="PF00464"/>
    </source>
</evidence>
<keyword evidence="5 7" id="KW-0808">Transferase</keyword>
<dbReference type="InterPro" id="IPR015422">
    <property type="entry name" value="PyrdxlP-dep_Trfase_small"/>
</dbReference>
<comment type="cofactor">
    <cofactor evidence="1 7">
        <name>pyridoxal 5'-phosphate</name>
        <dbReference type="ChEBI" id="CHEBI:597326"/>
    </cofactor>
</comment>
<feature type="site" description="Plays an important role in substrate specificity" evidence="7">
    <location>
        <position position="226"/>
    </location>
</feature>
<dbReference type="PIRSF" id="PIRSF000412">
    <property type="entry name" value="SHMT"/>
    <property type="match status" value="1"/>
</dbReference>
<dbReference type="RefSeq" id="WP_192024566.1">
    <property type="nucleotide sequence ID" value="NZ_JACYTN010000003.1"/>
</dbReference>
<comment type="caution">
    <text evidence="7">Lacks conserved residue(s) required for the propagation of feature annotation.</text>
</comment>
<dbReference type="PROSITE" id="PS00096">
    <property type="entry name" value="SHMT"/>
    <property type="match status" value="1"/>
</dbReference>
<keyword evidence="6 7" id="KW-0663">Pyridoxal phosphate</keyword>
<dbReference type="InterPro" id="IPR039429">
    <property type="entry name" value="SHMT-like_dom"/>
</dbReference>
<evidence type="ECO:0000256" key="1">
    <source>
        <dbReference type="ARBA" id="ARBA00001933"/>
    </source>
</evidence>
<evidence type="ECO:0000256" key="7">
    <source>
        <dbReference type="HAMAP-Rule" id="MF_00051"/>
    </source>
</evidence>
<dbReference type="Gene3D" id="3.40.640.10">
    <property type="entry name" value="Type I PLP-dependent aspartate aminotransferase-like (Major domain)"/>
    <property type="match status" value="1"/>
</dbReference>
<feature type="modified residue" description="N6-(pyridoxal phosphate)lysine" evidence="7">
    <location>
        <position position="227"/>
    </location>
</feature>
<dbReference type="InterPro" id="IPR015421">
    <property type="entry name" value="PyrdxlP-dep_Trfase_major"/>
</dbReference>
<feature type="binding site" evidence="7">
    <location>
        <begin position="350"/>
        <end position="352"/>
    </location>
    <ligand>
        <name>(6S)-5,6,7,8-tetrahydrofolate</name>
        <dbReference type="ChEBI" id="CHEBI:57453"/>
    </ligand>
</feature>
<evidence type="ECO:0000256" key="6">
    <source>
        <dbReference type="ARBA" id="ARBA00022898"/>
    </source>
</evidence>
<keyword evidence="7" id="KW-0963">Cytoplasm</keyword>
<accession>A0ABR9AW09</accession>
<keyword evidence="10" id="KW-1185">Reference proteome</keyword>
<sequence>MVDFLRKQDPEVLKAMDLELQRQRHNIELIASENIVSEAVMEAMGTVLTNKYAEGYPGRRYYGGCEHVDIVEDLARDRAKELFGAEHANVQPHSGAQANMAVYLAALKPGDTVLGMNLAHGGHLTHGSPVNASGVLYNFVEYGVDKETFRIDYEEVRKAAFKHRPKMIVAGASAYPRIIDFEALAAIANDVGALFMVDMAHIAGLVAAGLHPNPVPHAHFVTTTTHKTLRGPRGGLILCRKPWAAAIDKAVFPGTQGGPLMHVIAAKAVALGEALQPEFKAYAQNVVSNAQVLAEELQARGLNLVSGGTDNHLMLIDTRSVNITGKDAEKVLDSVGITCNKNAIPFDPTSPFITSGIRVGTPAATARGMNGEAMRVIAEVIAMTLKNPTDEATLEQARGKVRALTDQYPLYTQLSYDA</sequence>
<proteinExistence type="inferred from homology"/>
<dbReference type="PANTHER" id="PTHR11680:SF35">
    <property type="entry name" value="SERINE HYDROXYMETHYLTRANSFERASE 1"/>
    <property type="match status" value="1"/>
</dbReference>
<comment type="pathway">
    <text evidence="7">One-carbon metabolism; tetrahydrofolate interconversion.</text>
</comment>
<evidence type="ECO:0000256" key="3">
    <source>
        <dbReference type="ARBA" id="ARBA00022563"/>
    </source>
</evidence>
<dbReference type="EMBL" id="JACYTN010000003">
    <property type="protein sequence ID" value="MBD8498192.1"/>
    <property type="molecule type" value="Genomic_DNA"/>
</dbReference>
<comment type="function">
    <text evidence="7">Catalyzes the reversible interconversion of serine and glycine with tetrahydrofolate (THF) serving as the one-carbon carrier. This reaction serves as the major source of one-carbon groups required for the biosynthesis of purines, thymidylate, methionine, and other important biomolecules. Also exhibits THF-independent aldolase activity toward beta-hydroxyamino acids, producing glycine and aldehydes, via a retro-aldol mechanism.</text>
</comment>
<dbReference type="EC" id="2.1.2.1" evidence="7"/>
<dbReference type="Proteomes" id="UP000634529">
    <property type="component" value="Unassembled WGS sequence"/>
</dbReference>
<dbReference type="InterPro" id="IPR015424">
    <property type="entry name" value="PyrdxlP-dep_Trfase"/>
</dbReference>
<evidence type="ECO:0000256" key="5">
    <source>
        <dbReference type="ARBA" id="ARBA00022679"/>
    </source>
</evidence>
<comment type="pathway">
    <text evidence="7">Amino-acid biosynthesis; glycine biosynthesis; glycine from L-serine: step 1/1.</text>
</comment>
<comment type="catalytic activity">
    <reaction evidence="7">
        <text>(6R)-5,10-methylene-5,6,7,8-tetrahydrofolate + glycine + H2O = (6S)-5,6,7,8-tetrahydrofolate + L-serine</text>
        <dbReference type="Rhea" id="RHEA:15481"/>
        <dbReference type="ChEBI" id="CHEBI:15377"/>
        <dbReference type="ChEBI" id="CHEBI:15636"/>
        <dbReference type="ChEBI" id="CHEBI:33384"/>
        <dbReference type="ChEBI" id="CHEBI:57305"/>
        <dbReference type="ChEBI" id="CHEBI:57453"/>
        <dbReference type="EC" id="2.1.2.1"/>
    </reaction>
</comment>
<comment type="caution">
    <text evidence="9">The sequence shown here is derived from an EMBL/GenBank/DDBJ whole genome shotgun (WGS) entry which is preliminary data.</text>
</comment>
<dbReference type="InterPro" id="IPR049943">
    <property type="entry name" value="Ser_HO-MeTrfase-like"/>
</dbReference>
<feature type="domain" description="Serine hydroxymethyltransferase-like" evidence="8">
    <location>
        <begin position="5"/>
        <end position="381"/>
    </location>
</feature>
<dbReference type="PANTHER" id="PTHR11680">
    <property type="entry name" value="SERINE HYDROXYMETHYLTRANSFERASE"/>
    <property type="match status" value="1"/>
</dbReference>
<evidence type="ECO:0000313" key="10">
    <source>
        <dbReference type="Proteomes" id="UP000634529"/>
    </source>
</evidence>
<dbReference type="HAMAP" id="MF_00051">
    <property type="entry name" value="SHMT"/>
    <property type="match status" value="1"/>
</dbReference>
<organism evidence="9 10">
    <name type="scientific">Paenibacillus arenosi</name>
    <dbReference type="NCBI Taxonomy" id="2774142"/>
    <lineage>
        <taxon>Bacteria</taxon>
        <taxon>Bacillati</taxon>
        <taxon>Bacillota</taxon>
        <taxon>Bacilli</taxon>
        <taxon>Bacillales</taxon>
        <taxon>Paenibacillaceae</taxon>
        <taxon>Paenibacillus</taxon>
    </lineage>
</organism>
<protein>
    <recommendedName>
        <fullName evidence="7">Serine hydroxymethyltransferase</fullName>
        <shortName evidence="7">SHMT</shortName>
        <shortName evidence="7">Serine methylase</shortName>
        <ecNumber evidence="7">2.1.2.1</ecNumber>
    </recommendedName>
</protein>
<comment type="subcellular location">
    <subcellularLocation>
        <location evidence="7">Cytoplasm</location>
    </subcellularLocation>
</comment>
<dbReference type="CDD" id="cd00378">
    <property type="entry name" value="SHMT"/>
    <property type="match status" value="1"/>
</dbReference>
<dbReference type="NCBIfam" id="NF000586">
    <property type="entry name" value="PRK00011.1"/>
    <property type="match status" value="1"/>
</dbReference>
<dbReference type="Pfam" id="PF00464">
    <property type="entry name" value="SHMT"/>
    <property type="match status" value="1"/>
</dbReference>
<comment type="subunit">
    <text evidence="7">Homodimer.</text>
</comment>
<keyword evidence="3 7" id="KW-0554">One-carbon metabolism</keyword>
<dbReference type="InterPro" id="IPR001085">
    <property type="entry name" value="Ser_HO-MeTrfase"/>
</dbReference>
<gene>
    <name evidence="7" type="primary">glyA</name>
    <name evidence="9" type="ORF">IFO66_07705</name>
</gene>
<feature type="binding site" evidence="7">
    <location>
        <begin position="122"/>
        <end position="124"/>
    </location>
    <ligand>
        <name>(6S)-5,6,7,8-tetrahydrofolate</name>
        <dbReference type="ChEBI" id="CHEBI:57453"/>
    </ligand>
</feature>
<name>A0ABR9AW09_9BACL</name>